<dbReference type="GO" id="GO:0003677">
    <property type="term" value="F:DNA binding"/>
    <property type="evidence" value="ECO:0007669"/>
    <property type="project" value="InterPro"/>
</dbReference>
<dbReference type="SUPFAM" id="SSF51182">
    <property type="entry name" value="RmlC-like cupins"/>
    <property type="match status" value="1"/>
</dbReference>
<dbReference type="PANTHER" id="PTHR46797">
    <property type="entry name" value="HTH-TYPE TRANSCRIPTIONAL REGULATOR"/>
    <property type="match status" value="1"/>
</dbReference>
<reference evidence="1 2" key="1">
    <citation type="submission" date="2017-04" db="EMBL/GenBank/DDBJ databases">
        <authorList>
            <person name="Afonso C.L."/>
            <person name="Miller P.J."/>
            <person name="Scott M.A."/>
            <person name="Spackman E."/>
            <person name="Goraichik I."/>
            <person name="Dimitrov K.M."/>
            <person name="Suarez D.L."/>
            <person name="Swayne D.E."/>
        </authorList>
    </citation>
    <scope>NUCLEOTIDE SEQUENCE [LARGE SCALE GENOMIC DNA]</scope>
    <source>
        <strain evidence="2">XA(T)</strain>
    </source>
</reference>
<dbReference type="Gene3D" id="2.60.120.10">
    <property type="entry name" value="Jelly Rolls"/>
    <property type="match status" value="1"/>
</dbReference>
<dbReference type="Proteomes" id="UP000192775">
    <property type="component" value="Chromosome"/>
</dbReference>
<dbReference type="PANTHER" id="PTHR46797:SF1">
    <property type="entry name" value="METHYLPHOSPHONATE SYNTHASE"/>
    <property type="match status" value="1"/>
</dbReference>
<dbReference type="SMART" id="SM00530">
    <property type="entry name" value="HTH_XRE"/>
    <property type="match status" value="1"/>
</dbReference>
<gene>
    <name evidence="1" type="ORF">B5808_17190</name>
</gene>
<evidence type="ECO:0000313" key="2">
    <source>
        <dbReference type="Proteomes" id="UP000192775"/>
    </source>
</evidence>
<dbReference type="InterPro" id="IPR050807">
    <property type="entry name" value="TransReg_Diox_bact_type"/>
</dbReference>
<accession>A0A1X9LNH3</accession>
<dbReference type="Gene3D" id="1.10.260.40">
    <property type="entry name" value="lambda repressor-like DNA-binding domains"/>
    <property type="match status" value="1"/>
</dbReference>
<dbReference type="CDD" id="cd00093">
    <property type="entry name" value="HTH_XRE"/>
    <property type="match status" value="1"/>
</dbReference>
<organism evidence="1 2">
    <name type="scientific">Cnuibacter physcomitrellae</name>
    <dbReference type="NCBI Taxonomy" id="1619308"/>
    <lineage>
        <taxon>Bacteria</taxon>
        <taxon>Bacillati</taxon>
        <taxon>Actinomycetota</taxon>
        <taxon>Actinomycetes</taxon>
        <taxon>Micrococcales</taxon>
        <taxon>Microbacteriaceae</taxon>
        <taxon>Cnuibacter</taxon>
    </lineage>
</organism>
<sequence length="201" mass="21958">MASQDQNVSADAMKTLLLSVGSQVKNLRKERGLTLAALSETTGLSPAIVSQIERGLANPSFSTLVQIAHGLDIPVGRFFATSEVPPSPVVRKHERQNFTRVSREAVGDAVYEQLTPDLNGALEAHWVVSPPGHDTSATPFRHIGEELGIILSGKQDVYLDGVRYTVEAGDSIRYSSELPHWYVNAYDEDCVSIWVSTPPSW</sequence>
<dbReference type="InterPro" id="IPR001387">
    <property type="entry name" value="Cro/C1-type_HTH"/>
</dbReference>
<dbReference type="InterPro" id="IPR014710">
    <property type="entry name" value="RmlC-like_jellyroll"/>
</dbReference>
<dbReference type="GO" id="GO:0003700">
    <property type="term" value="F:DNA-binding transcription factor activity"/>
    <property type="evidence" value="ECO:0007669"/>
    <property type="project" value="TreeGrafter"/>
</dbReference>
<dbReference type="AlphaFoldDB" id="A0A1X9LNH3"/>
<dbReference type="CDD" id="cd02209">
    <property type="entry name" value="cupin_XRE_C"/>
    <property type="match status" value="1"/>
</dbReference>
<dbReference type="InterPro" id="IPR013096">
    <property type="entry name" value="Cupin_2"/>
</dbReference>
<proteinExistence type="predicted"/>
<dbReference type="PROSITE" id="PS50943">
    <property type="entry name" value="HTH_CROC1"/>
    <property type="match status" value="1"/>
</dbReference>
<dbReference type="GO" id="GO:0005829">
    <property type="term" value="C:cytosol"/>
    <property type="evidence" value="ECO:0007669"/>
    <property type="project" value="TreeGrafter"/>
</dbReference>
<evidence type="ECO:0000313" key="1">
    <source>
        <dbReference type="EMBL" id="ARJ06765.1"/>
    </source>
</evidence>
<dbReference type="RefSeq" id="WP_085020903.1">
    <property type="nucleotide sequence ID" value="NZ_BMHD01000001.1"/>
</dbReference>
<protein>
    <submittedName>
        <fullName evidence="1">XRE family transcriptional regulator</fullName>
    </submittedName>
</protein>
<dbReference type="KEGG" id="cphy:B5808_17190"/>
<dbReference type="InterPro" id="IPR011051">
    <property type="entry name" value="RmlC_Cupin_sf"/>
</dbReference>
<dbReference type="InterPro" id="IPR010982">
    <property type="entry name" value="Lambda_DNA-bd_dom_sf"/>
</dbReference>
<dbReference type="SUPFAM" id="SSF47413">
    <property type="entry name" value="lambda repressor-like DNA-binding domains"/>
    <property type="match status" value="1"/>
</dbReference>
<dbReference type="Pfam" id="PF01381">
    <property type="entry name" value="HTH_3"/>
    <property type="match status" value="1"/>
</dbReference>
<dbReference type="Pfam" id="PF07883">
    <property type="entry name" value="Cupin_2"/>
    <property type="match status" value="1"/>
</dbReference>
<name>A0A1X9LNH3_9MICO</name>
<keyword evidence="2" id="KW-1185">Reference proteome</keyword>
<dbReference type="STRING" id="1619308.B5808_17190"/>
<dbReference type="EMBL" id="CP020715">
    <property type="protein sequence ID" value="ARJ06765.1"/>
    <property type="molecule type" value="Genomic_DNA"/>
</dbReference>